<gene>
    <name evidence="3" type="ORF">K457DRAFT_129538</name>
</gene>
<keyword evidence="2" id="KW-1133">Transmembrane helix</keyword>
<feature type="compositionally biased region" description="Pro residues" evidence="1">
    <location>
        <begin position="638"/>
        <end position="648"/>
    </location>
</feature>
<feature type="compositionally biased region" description="Polar residues" evidence="1">
    <location>
        <begin position="688"/>
        <end position="698"/>
    </location>
</feature>
<reference evidence="3 4" key="1">
    <citation type="submission" date="2016-05" db="EMBL/GenBank/DDBJ databases">
        <title>Genome sequencing reveals origins of a unique bacterial endosymbiosis in the earliest lineages of terrestrial Fungi.</title>
        <authorList>
            <consortium name="DOE Joint Genome Institute"/>
            <person name="Uehling J."/>
            <person name="Gryganskyi A."/>
            <person name="Hameed K."/>
            <person name="Tschaplinski T."/>
            <person name="Misztal P."/>
            <person name="Wu S."/>
            <person name="Desiro A."/>
            <person name="Vande Pol N."/>
            <person name="Du Z.-Y."/>
            <person name="Zienkiewicz A."/>
            <person name="Zienkiewicz K."/>
            <person name="Morin E."/>
            <person name="Tisserant E."/>
            <person name="Splivallo R."/>
            <person name="Hainaut M."/>
            <person name="Henrissat B."/>
            <person name="Ohm R."/>
            <person name="Kuo A."/>
            <person name="Yan J."/>
            <person name="Lipzen A."/>
            <person name="Nolan M."/>
            <person name="Labutti K."/>
            <person name="Barry K."/>
            <person name="Goldstein A."/>
            <person name="Labbe J."/>
            <person name="Schadt C."/>
            <person name="Tuskan G."/>
            <person name="Grigoriev I."/>
            <person name="Martin F."/>
            <person name="Vilgalys R."/>
            <person name="Bonito G."/>
        </authorList>
    </citation>
    <scope>NUCLEOTIDE SEQUENCE [LARGE SCALE GENOMIC DNA]</scope>
    <source>
        <strain evidence="3 4">AG-77</strain>
    </source>
</reference>
<evidence type="ECO:0000313" key="3">
    <source>
        <dbReference type="EMBL" id="OAQ24848.1"/>
    </source>
</evidence>
<evidence type="ECO:0000256" key="2">
    <source>
        <dbReference type="SAM" id="Phobius"/>
    </source>
</evidence>
<accession>A0A197JIP2</accession>
<keyword evidence="4" id="KW-1185">Reference proteome</keyword>
<dbReference type="Proteomes" id="UP000078512">
    <property type="component" value="Unassembled WGS sequence"/>
</dbReference>
<evidence type="ECO:0000313" key="4">
    <source>
        <dbReference type="Proteomes" id="UP000078512"/>
    </source>
</evidence>
<feature type="transmembrane region" description="Helical" evidence="2">
    <location>
        <begin position="73"/>
        <end position="96"/>
    </location>
</feature>
<dbReference type="AlphaFoldDB" id="A0A197JIP2"/>
<keyword evidence="2" id="KW-0472">Membrane</keyword>
<protein>
    <submittedName>
        <fullName evidence="3">Uncharacterized protein</fullName>
    </submittedName>
</protein>
<name>A0A197JIP2_9FUNG</name>
<dbReference type="OrthoDB" id="2387820at2759"/>
<sequence length="698" mass="77393">MIFSSPFWIPAVLITLVKIVLSGTIGAIITLYIGRSRVSGYASSIRWSRTGGVLEAGILLWNSCRQLPTRSSIAMAMVIVASLFTMVVGILLGALVSRAEKSFNEGMLGVYTEQLMSTDPIFWTANMEADAKMNETLISALNDTRRNPNPVPRTRYTPRTYDYEIACDETMVMFGSSSEDYLAYPSKLNCKANIIIVSNKTYNWNTNKTTFRDLVAPNTIMIAAPVVYVDGDRFFEMPRPLFNGGYKRNTCWQSRRFDFGVVLKFRPKDGLTSPPMTVVSKCQFASGESTVMSATYFHFAVNHLNDFNKVATSIFYDDSAAFPLFQYMSGAINNRTFSDPTNNRTMVMLIKISTSVDVLVCISTLLNAPSNDTGLLCTYMATKMIVVKPQEWDPIMVARLNRTSAPSLKPNSDINSLDFTVYHSSRTSGPQDTSAMYSAAHLRKATTDAAKYLASLGHNVFVDDEGRTESEGLYILYDTVEFQDAFEVPTVPLVVVAVITLICAVVWGLSEVFYKTVYNGSLYKVIYEQIKLQDETTPMLMDWTPTPLAFGGHRVFPDQDEQLTLSAEHSPEDALDNGSTQEIALQHLPTQQPPMLPEIPVTSLLISKRLLVPNISTNNNSNSSHAETTHRSSHVPHPISPPSIPPRPIGNTFNPIIASSTHEHTSPSPPTQTNTQAFQIPPPPSPPQRSTLIQSPFW</sequence>
<feature type="region of interest" description="Disordered" evidence="1">
    <location>
        <begin position="616"/>
        <end position="698"/>
    </location>
</feature>
<keyword evidence="2" id="KW-0812">Transmembrane</keyword>
<feature type="transmembrane region" description="Helical" evidence="2">
    <location>
        <begin position="491"/>
        <end position="514"/>
    </location>
</feature>
<feature type="transmembrane region" description="Helical" evidence="2">
    <location>
        <begin position="6"/>
        <end position="33"/>
    </location>
</feature>
<evidence type="ECO:0000256" key="1">
    <source>
        <dbReference type="SAM" id="MobiDB-lite"/>
    </source>
</evidence>
<dbReference type="EMBL" id="KV442087">
    <property type="protein sequence ID" value="OAQ24848.1"/>
    <property type="molecule type" value="Genomic_DNA"/>
</dbReference>
<organism evidence="3 4">
    <name type="scientific">Linnemannia elongata AG-77</name>
    <dbReference type="NCBI Taxonomy" id="1314771"/>
    <lineage>
        <taxon>Eukaryota</taxon>
        <taxon>Fungi</taxon>
        <taxon>Fungi incertae sedis</taxon>
        <taxon>Mucoromycota</taxon>
        <taxon>Mortierellomycotina</taxon>
        <taxon>Mortierellomycetes</taxon>
        <taxon>Mortierellales</taxon>
        <taxon>Mortierellaceae</taxon>
        <taxon>Linnemannia</taxon>
    </lineage>
</organism>
<proteinExistence type="predicted"/>